<evidence type="ECO:0000256" key="9">
    <source>
        <dbReference type="ARBA" id="ARBA00046332"/>
    </source>
</evidence>
<name>A0A2Z6EZU1_HALHR</name>
<dbReference type="PANTHER" id="PTHR37424">
    <property type="entry name" value="BACTERIOFERRITIN-ASSOCIATED FERREDOXIN"/>
    <property type="match status" value="1"/>
</dbReference>
<dbReference type="GO" id="GO:0051537">
    <property type="term" value="F:2 iron, 2 sulfur cluster binding"/>
    <property type="evidence" value="ECO:0007669"/>
    <property type="project" value="UniProtKB-KW"/>
</dbReference>
<dbReference type="AlphaFoldDB" id="A0A2Z6EZU1"/>
<evidence type="ECO:0000313" key="11">
    <source>
        <dbReference type="EMBL" id="BBE11167.1"/>
    </source>
</evidence>
<dbReference type="Gene3D" id="1.10.10.1100">
    <property type="entry name" value="BFD-like [2Fe-2S]-binding domain"/>
    <property type="match status" value="1"/>
</dbReference>
<dbReference type="EMBL" id="AP017372">
    <property type="protein sequence ID" value="BBE11167.1"/>
    <property type="molecule type" value="Genomic_DNA"/>
</dbReference>
<evidence type="ECO:0000256" key="8">
    <source>
        <dbReference type="ARBA" id="ARBA00039386"/>
    </source>
</evidence>
<dbReference type="Proteomes" id="UP000218890">
    <property type="component" value="Chromosome"/>
</dbReference>
<comment type="cofactor">
    <cofactor evidence="7">
        <name>[2Fe-2S] cluster</name>
        <dbReference type="ChEBI" id="CHEBI:190135"/>
    </cofactor>
</comment>
<evidence type="ECO:0000256" key="5">
    <source>
        <dbReference type="ARBA" id="ARBA00023004"/>
    </source>
</evidence>
<protein>
    <recommendedName>
        <fullName evidence="8">Bacterioferritin-associated ferredoxin</fullName>
    </recommendedName>
</protein>
<evidence type="ECO:0000256" key="3">
    <source>
        <dbReference type="ARBA" id="ARBA00022723"/>
    </source>
</evidence>
<evidence type="ECO:0000256" key="1">
    <source>
        <dbReference type="ARBA" id="ARBA00022448"/>
    </source>
</evidence>
<sequence>MYVCICKAVTDGQIKEAVATGSASVKDLKSRLGVMDCCGKCAAHVSKVVGECSACQQKAEKECLT</sequence>
<dbReference type="InterPro" id="IPR007419">
    <property type="entry name" value="BFD-like_2Fe2S-bd_dom"/>
</dbReference>
<evidence type="ECO:0000256" key="4">
    <source>
        <dbReference type="ARBA" id="ARBA00022982"/>
    </source>
</evidence>
<keyword evidence="2" id="KW-0001">2Fe-2S</keyword>
<evidence type="ECO:0000256" key="6">
    <source>
        <dbReference type="ARBA" id="ARBA00023014"/>
    </source>
</evidence>
<keyword evidence="3" id="KW-0479">Metal-binding</keyword>
<evidence type="ECO:0000256" key="2">
    <source>
        <dbReference type="ARBA" id="ARBA00022714"/>
    </source>
</evidence>
<dbReference type="InterPro" id="IPR041854">
    <property type="entry name" value="BFD-like_2Fe2S-bd_dom_sf"/>
</dbReference>
<dbReference type="InterPro" id="IPR052371">
    <property type="entry name" value="BFD-associated_ferredoxin"/>
</dbReference>
<dbReference type="KEGG" id="hhk:HH1059_22500"/>
<comment type="similarity">
    <text evidence="9">Belongs to the Bfd family.</text>
</comment>
<keyword evidence="1" id="KW-0813">Transport</keyword>
<dbReference type="RefSeq" id="WP_096406025.1">
    <property type="nucleotide sequence ID" value="NZ_AP017372.2"/>
</dbReference>
<keyword evidence="6" id="KW-0411">Iron-sulfur</keyword>
<gene>
    <name evidence="11" type="primary">bfd</name>
    <name evidence="11" type="ORF">HH1059_22500</name>
</gene>
<keyword evidence="5" id="KW-0408">Iron</keyword>
<keyword evidence="4" id="KW-0249">Electron transport</keyword>
<keyword evidence="12" id="KW-1185">Reference proteome</keyword>
<dbReference type="GO" id="GO:0046872">
    <property type="term" value="F:metal ion binding"/>
    <property type="evidence" value="ECO:0007669"/>
    <property type="project" value="UniProtKB-KW"/>
</dbReference>
<feature type="domain" description="BFD-like [2Fe-2S]-binding" evidence="10">
    <location>
        <begin position="2"/>
        <end position="49"/>
    </location>
</feature>
<dbReference type="OrthoDB" id="9815350at2"/>
<dbReference type="PANTHER" id="PTHR37424:SF1">
    <property type="entry name" value="BACTERIOFERRITIN-ASSOCIATED FERREDOXIN"/>
    <property type="match status" value="1"/>
</dbReference>
<reference evidence="11" key="1">
    <citation type="submission" date="2016-02" db="EMBL/GenBank/DDBJ databases">
        <title>Halorhodospira halochloris DSM-1059 complete genome, version 2.</title>
        <authorList>
            <person name="Tsukatani Y."/>
        </authorList>
    </citation>
    <scope>NUCLEOTIDE SEQUENCE</scope>
    <source>
        <strain evidence="11">DSM 1059</strain>
    </source>
</reference>
<organism evidence="11 12">
    <name type="scientific">Halorhodospira halochloris</name>
    <name type="common">Ectothiorhodospira halochloris</name>
    <dbReference type="NCBI Taxonomy" id="1052"/>
    <lineage>
        <taxon>Bacteria</taxon>
        <taxon>Pseudomonadati</taxon>
        <taxon>Pseudomonadota</taxon>
        <taxon>Gammaproteobacteria</taxon>
        <taxon>Chromatiales</taxon>
        <taxon>Ectothiorhodospiraceae</taxon>
        <taxon>Halorhodospira</taxon>
    </lineage>
</organism>
<evidence type="ECO:0000256" key="7">
    <source>
        <dbReference type="ARBA" id="ARBA00034078"/>
    </source>
</evidence>
<evidence type="ECO:0000313" key="12">
    <source>
        <dbReference type="Proteomes" id="UP000218890"/>
    </source>
</evidence>
<accession>A0A2Z6EZU1</accession>
<dbReference type="Pfam" id="PF04324">
    <property type="entry name" value="Fer2_BFD"/>
    <property type="match status" value="1"/>
</dbReference>
<evidence type="ECO:0000259" key="10">
    <source>
        <dbReference type="Pfam" id="PF04324"/>
    </source>
</evidence>
<proteinExistence type="inferred from homology"/>